<protein>
    <submittedName>
        <fullName evidence="2">TPR_REGION domain-containing protein</fullName>
    </submittedName>
</protein>
<evidence type="ECO:0000313" key="2">
    <source>
        <dbReference type="WBParaSite" id="MhA1_Contig138.frz3.gene51"/>
    </source>
</evidence>
<dbReference type="AlphaFoldDB" id="A0A1I8B5T2"/>
<dbReference type="WBParaSite" id="MhA1_Contig138.frz3.gene51">
    <property type="protein sequence ID" value="MhA1_Contig138.frz3.gene51"/>
    <property type="gene ID" value="MhA1_Contig138.frz3.gene51"/>
</dbReference>
<dbReference type="InterPro" id="IPR011990">
    <property type="entry name" value="TPR-like_helical_dom_sf"/>
</dbReference>
<accession>A0A1I8B5T2</accession>
<proteinExistence type="predicted"/>
<sequence length="112" mass="12627">MAALKRKANRIEEAISLITEAIEIINVKGINEENTSISSSDEEDIEFDNLNPTDNIKLKCQQQRLFELHLLRAKCHFDARNMANARLDAHLASSLRPEDQEAKSLAAILNLN</sequence>
<organism evidence="1 2">
    <name type="scientific">Meloidogyne hapla</name>
    <name type="common">Root-knot nematode worm</name>
    <dbReference type="NCBI Taxonomy" id="6305"/>
    <lineage>
        <taxon>Eukaryota</taxon>
        <taxon>Metazoa</taxon>
        <taxon>Ecdysozoa</taxon>
        <taxon>Nematoda</taxon>
        <taxon>Chromadorea</taxon>
        <taxon>Rhabditida</taxon>
        <taxon>Tylenchina</taxon>
        <taxon>Tylenchomorpha</taxon>
        <taxon>Tylenchoidea</taxon>
        <taxon>Meloidogynidae</taxon>
        <taxon>Meloidogyninae</taxon>
        <taxon>Meloidogyne</taxon>
    </lineage>
</organism>
<reference evidence="2" key="1">
    <citation type="submission" date="2016-11" db="UniProtKB">
        <authorList>
            <consortium name="WormBaseParasite"/>
        </authorList>
    </citation>
    <scope>IDENTIFICATION</scope>
</reference>
<dbReference type="Proteomes" id="UP000095281">
    <property type="component" value="Unplaced"/>
</dbReference>
<name>A0A1I8B5T2_MELHA</name>
<evidence type="ECO:0000313" key="1">
    <source>
        <dbReference type="Proteomes" id="UP000095281"/>
    </source>
</evidence>
<dbReference type="Gene3D" id="1.25.40.10">
    <property type="entry name" value="Tetratricopeptide repeat domain"/>
    <property type="match status" value="1"/>
</dbReference>
<keyword evidence="1" id="KW-1185">Reference proteome</keyword>
<dbReference type="SUPFAM" id="SSF48452">
    <property type="entry name" value="TPR-like"/>
    <property type="match status" value="1"/>
</dbReference>